<evidence type="ECO:0000259" key="1">
    <source>
        <dbReference type="PROSITE" id="PS50181"/>
    </source>
</evidence>
<dbReference type="InterPro" id="IPR053781">
    <property type="entry name" value="F-box_AtFBL13-like"/>
</dbReference>
<dbReference type="SMART" id="SM00579">
    <property type="entry name" value="FBD"/>
    <property type="match status" value="1"/>
</dbReference>
<dbReference type="ExpressionAtlas" id="O82216">
    <property type="expression patterns" value="baseline and differential"/>
</dbReference>
<feature type="domain" description="Reverse transcriptase" evidence="2">
    <location>
        <begin position="219"/>
        <end position="497"/>
    </location>
</feature>
<reference evidence="3" key="2">
    <citation type="submission" date="2000-03" db="EMBL/GenBank/DDBJ databases">
        <authorList>
            <person name="Rounsley S.D."/>
            <person name="Lin X."/>
            <person name="Kaul S."/>
            <person name="Shea T.P."/>
            <person name="Fujii C.Y."/>
            <person name="Mason T.M."/>
            <person name="Shen M."/>
            <person name="Ronning C.M."/>
            <person name="Fraser C.M."/>
            <person name="Somerville C.R."/>
            <person name="Venter J.C."/>
        </authorList>
    </citation>
    <scope>NUCLEOTIDE SEQUENCE</scope>
</reference>
<name>O82216_ARATH</name>
<dbReference type="PROSITE" id="PS50181">
    <property type="entry name" value="FBOX"/>
    <property type="match status" value="1"/>
</dbReference>
<dbReference type="InterPro" id="IPR036047">
    <property type="entry name" value="F-box-like_dom_sf"/>
</dbReference>
<dbReference type="AlphaFoldDB" id="O82216"/>
<dbReference type="CDD" id="cd01650">
    <property type="entry name" value="RT_nLTR_like"/>
    <property type="match status" value="1"/>
</dbReference>
<dbReference type="InterPro" id="IPR043502">
    <property type="entry name" value="DNA/RNA_pol_sf"/>
</dbReference>
<reference evidence="3" key="3">
    <citation type="submission" date="2002-02" db="EMBL/GenBank/DDBJ databases">
        <authorList>
            <person name="Town C.D."/>
            <person name="Kaul S."/>
        </authorList>
    </citation>
    <scope>NUCLEOTIDE SEQUENCE</scope>
</reference>
<dbReference type="Gene3D" id="1.20.1280.50">
    <property type="match status" value="1"/>
</dbReference>
<keyword evidence="3" id="KW-0695">RNA-directed DNA polymerase</keyword>
<evidence type="ECO:0000313" key="3">
    <source>
        <dbReference type="EMBL" id="AAC63678.1"/>
    </source>
</evidence>
<dbReference type="InterPro" id="IPR026960">
    <property type="entry name" value="RVT-Znf"/>
</dbReference>
<reference key="1">
    <citation type="journal article" date="1999" name="Nature">
        <title>Sequence and analysis of chromosome 2 of the plant Arabidopsis thaliana.</title>
        <authorList>
            <person name="Lin X."/>
            <person name="Kaul S."/>
            <person name="Rounsley S."/>
            <person name="Shea T.P."/>
            <person name="Benito M.I."/>
            <person name="Town C.D."/>
            <person name="Fujii C.Y."/>
            <person name="Mason T."/>
            <person name="Bowman C.L."/>
            <person name="Barnstead M."/>
            <person name="Feldblyum T.V."/>
            <person name="Buell C.R."/>
            <person name="Ketchum K.A."/>
            <person name="Lee J."/>
            <person name="Ronning C.M."/>
            <person name="Koo H.L."/>
            <person name="Moffat K.S."/>
            <person name="Cronin L.A."/>
            <person name="Shen M."/>
            <person name="Pai G."/>
            <person name="Van Aken S."/>
            <person name="Umayam L."/>
            <person name="Tallon L.J."/>
            <person name="Gill J.E."/>
            <person name="Adams M.D."/>
            <person name="Carrera A.J."/>
            <person name="Creasy T.H."/>
            <person name="Goodman H.M."/>
            <person name="Somerville C.R."/>
            <person name="Copenhaver G.P."/>
            <person name="Preuss D."/>
            <person name="Nierman W.C."/>
            <person name="White O."/>
            <person name="Eisen J.A."/>
            <person name="Salzberg S.L."/>
            <person name="Fraser C.M."/>
            <person name="Venter J.C."/>
        </authorList>
    </citation>
    <scope>NUCLEOTIDE SEQUENCE [LARGE SCALE GENOMIC DNA]</scope>
    <source>
        <strain>cv. Columbia</strain>
    </source>
</reference>
<dbReference type="SUPFAM" id="SSF56672">
    <property type="entry name" value="DNA/RNA polymerases"/>
    <property type="match status" value="1"/>
</dbReference>
<feature type="domain" description="F-box" evidence="1">
    <location>
        <begin position="1"/>
        <end position="38"/>
    </location>
</feature>
<dbReference type="Pfam" id="PF00646">
    <property type="entry name" value="F-box"/>
    <property type="match status" value="1"/>
</dbReference>
<dbReference type="SUPFAM" id="SSF81383">
    <property type="entry name" value="F-box domain"/>
    <property type="match status" value="1"/>
</dbReference>
<proteinExistence type="predicted"/>
<gene>
    <name evidence="3" type="ordered locus">At2g23880</name>
</gene>
<sequence>MDLVSSLPDELLYQILSFLNTKEAALTSILSKRWRYLIAFVSCIEIDDSANKPKRKGNRQRFMDFVDRVLALQGDSPNKKFSLKCQTDVGDRNNKTFHRAITTREAVNSIREIVTRDGLVVTSQQDIQTEAVNYFQDFLQTIPADYEGMCVEELENLLPFRCSEDDHRLLTRVVTGEEIKKVIFSMPKDKSPGPDGYTSEFYKASWEIIGDEVIIAIQSFFAKGFLPKGVNSTILALIPKKKEAREIKDYRPISCCNVLYKAISKILANRLKRILPKFIVGNQSAFVKDRLLIENVLLATELVKDYHKDSISTRCAMKIDISKAFDSLQWSFLTHVLAAMNFPGEFIHWISLCMSTASFSIQVNGELAGYFRSARGLRQGCSLSPYLFVISMDVLSRMLDKAAGAREFGYHPRCKTLGLTHLCFADDLMILTDGKIRSVDGIVKVLNQFAAKLGLKICMEKTTLYLAGVSDHSRQLMSSRYSFGVGKLPVRYLGLPLVTKRLTTSDYSPLIDQIRRRIGMWTSRYLSFAGRLSLINSVLWSITNFWMNAFRLPRECINEINRISSALLWSGPELNPKKAKVSWDEICKPKKEGGLGLQSLREANKVSSLKLIWRLLSCQDSLWVKWTRMNLLKKESFWSIGTHSTLGSWIWRRLLKHREVAKSFCKIEVNNGVNTSFWFDNWSEKGPLINLTGARGAIDMGISRHMTLAEAWSRRRRKRHRVEILNEFEEILLQKYQHRNIELEDAILWRGKEDVFKARFSTKDTWNHIRTSSNQRAWHKGVWFAHATPKFSFCAWLAIRNRLSTGDRMMTWNNGTPTTCVFCSSPMETRDHLFFQCCYSSEIWTSIAKNVYKDRFSTKWSAVVNYISDSQPDRIQSFLSRYTFQVSIHSIWRERNSRRHGEKSRSASNLIRQIDKTIRNQLSTIKKKGDLRLEKGLQTLILDSIRFDSGQFQSLLSACPVLEALDLANVRCLYRNHEIETVSSASLKNVTMKCSRVYLFDTPNLVCLNYTAFVHDNFPLVNLEYLVDAQIKLLSIRKNHVFPNLGNVRKLMHTVTNVKKLYLSPRTLGIVLGLCSHAMPVFNNLTYLAIETSVDTAWQAMPVLLKTCSHLETLVIKGGLLHCVTFDCGDACNCISREEKCRSLASFPVKRLEIREFQGQLREKNMIKHFLYYLPCLKEMDIYVKDDLPQLSSDSNLFNDLSGRPNVKIKVHGSLT</sequence>
<dbReference type="SUPFAM" id="SSF52047">
    <property type="entry name" value="RNI-like"/>
    <property type="match status" value="1"/>
</dbReference>
<keyword evidence="3" id="KW-0548">Nucleotidyltransferase</keyword>
<dbReference type="InterPro" id="IPR013101">
    <property type="entry name" value="LRR_PRU1-like"/>
</dbReference>
<dbReference type="InterPro" id="IPR006566">
    <property type="entry name" value="FBD"/>
</dbReference>
<dbReference type="InterPro" id="IPR000477">
    <property type="entry name" value="RT_dom"/>
</dbReference>
<dbReference type="SMART" id="SM00256">
    <property type="entry name" value="FBOX"/>
    <property type="match status" value="1"/>
</dbReference>
<dbReference type="Pfam" id="PF13966">
    <property type="entry name" value="zf-RVT"/>
    <property type="match status" value="1"/>
</dbReference>
<dbReference type="PANTHER" id="PTHR31293">
    <property type="entry name" value="RNI-LIKE SUPERFAMILY PROTEIN"/>
    <property type="match status" value="1"/>
</dbReference>
<dbReference type="PROSITE" id="PS50878">
    <property type="entry name" value="RT_POL"/>
    <property type="match status" value="1"/>
</dbReference>
<dbReference type="GO" id="GO:0003964">
    <property type="term" value="F:RNA-directed DNA polymerase activity"/>
    <property type="evidence" value="ECO:0007669"/>
    <property type="project" value="UniProtKB-KW"/>
</dbReference>
<dbReference type="InterPro" id="IPR032675">
    <property type="entry name" value="LRR_dom_sf"/>
</dbReference>
<dbReference type="InterPro" id="IPR001810">
    <property type="entry name" value="F-box_dom"/>
</dbReference>
<dbReference type="Gene3D" id="3.80.10.10">
    <property type="entry name" value="Ribonuclease Inhibitor"/>
    <property type="match status" value="1"/>
</dbReference>
<dbReference type="EMBL" id="AC005170">
    <property type="protein sequence ID" value="AAC63678.1"/>
    <property type="molecule type" value="Genomic_DNA"/>
</dbReference>
<organism evidence="3">
    <name type="scientific">Arabidopsis thaliana</name>
    <name type="common">Mouse-ear cress</name>
    <dbReference type="NCBI Taxonomy" id="3702"/>
    <lineage>
        <taxon>Eukaryota</taxon>
        <taxon>Viridiplantae</taxon>
        <taxon>Streptophyta</taxon>
        <taxon>Embryophyta</taxon>
        <taxon>Tracheophyta</taxon>
        <taxon>Spermatophyta</taxon>
        <taxon>Magnoliopsida</taxon>
        <taxon>eudicotyledons</taxon>
        <taxon>Gunneridae</taxon>
        <taxon>Pentapetalae</taxon>
        <taxon>rosids</taxon>
        <taxon>malvids</taxon>
        <taxon>Brassicales</taxon>
        <taxon>Brassicaceae</taxon>
        <taxon>Camelineae</taxon>
        <taxon>Arabidopsis</taxon>
    </lineage>
</organism>
<dbReference type="Pfam" id="PF07723">
    <property type="entry name" value="LRR_2"/>
    <property type="match status" value="1"/>
</dbReference>
<protein>
    <submittedName>
        <fullName evidence="3">Putative non-LTR retroelement reverse transcriptase</fullName>
    </submittedName>
</protein>
<dbReference type="CDD" id="cd22160">
    <property type="entry name" value="F-box_AtFBL13-like"/>
    <property type="match status" value="1"/>
</dbReference>
<dbReference type="PANTHER" id="PTHR31293:SF16">
    <property type="entry name" value="RNI-LIKE SUPERFAMILY PROTEIN"/>
    <property type="match status" value="1"/>
</dbReference>
<dbReference type="PIR" id="H84629">
    <property type="entry name" value="H84629"/>
</dbReference>
<keyword evidence="3" id="KW-0808">Transferase</keyword>
<evidence type="ECO:0000259" key="2">
    <source>
        <dbReference type="PROSITE" id="PS50878"/>
    </source>
</evidence>
<accession>O82216</accession>
<dbReference type="Pfam" id="PF00078">
    <property type="entry name" value="RVT_1"/>
    <property type="match status" value="1"/>
</dbReference>
<dbReference type="InterPro" id="IPR055294">
    <property type="entry name" value="FBL60-like"/>
</dbReference>